<gene>
    <name evidence="1" type="ORF">FRZ06_17820</name>
</gene>
<reference evidence="1" key="1">
    <citation type="submission" date="2019-08" db="EMBL/GenBank/DDBJ databases">
        <title>Genome sequence of Clostridiales bacterium MT110.</title>
        <authorList>
            <person name="Cao J."/>
        </authorList>
    </citation>
    <scope>NUCLEOTIDE SEQUENCE</scope>
    <source>
        <strain evidence="1">MT110</strain>
    </source>
</reference>
<dbReference type="Proteomes" id="UP000594014">
    <property type="component" value="Chromosome"/>
</dbReference>
<evidence type="ECO:0000313" key="2">
    <source>
        <dbReference type="Proteomes" id="UP000594014"/>
    </source>
</evidence>
<protein>
    <submittedName>
        <fullName evidence="1">Glycosyltransferase family 8 protein</fullName>
    </submittedName>
</protein>
<accession>A0ACD1AFJ0</accession>
<evidence type="ECO:0000313" key="1">
    <source>
        <dbReference type="EMBL" id="QOX65069.1"/>
    </source>
</evidence>
<sequence>MSHNNCTELIPAFSKNNIAICLASSNEYTPFVSVVIQSMIENSSIEYNYDIIILNTNISDRNIELMGSIIANRENFSLRFVDITGYVEGLSFYTWAHFTKFTYYRLIVHDVMRNYSKVIYLDSDIIINCDIAILFETKIEGYLLAACRDTHVIGRLNNPSPNREKSYYTEKLGLKDLTSYFQCGVILFNIVEMCNKFKEGELIKEASSRELMWLDQDLLNILCQDRVKYLNNSWNVMVFNTVNDIDEYFLPEPYYEEYFTARKCPNIIHYIGRSIPCYNPHIDMNDYFWKYARKSPYYEIMISIMIDFKVAIAFNKYRKINSLKGRLKNKLIIPAVNVFLPKGTKRRASMKHFYFRLRGWE</sequence>
<organism evidence="1 2">
    <name type="scientific">Anoxybacterium hadale</name>
    <dbReference type="NCBI Taxonomy" id="3408580"/>
    <lineage>
        <taxon>Bacteria</taxon>
        <taxon>Bacillati</taxon>
        <taxon>Bacillota</taxon>
        <taxon>Clostridia</taxon>
        <taxon>Peptostreptococcales</taxon>
        <taxon>Anaerovoracaceae</taxon>
        <taxon>Anoxybacterium</taxon>
    </lineage>
</organism>
<dbReference type="EMBL" id="CP042469">
    <property type="protein sequence ID" value="QOX65069.1"/>
    <property type="molecule type" value="Genomic_DNA"/>
</dbReference>
<proteinExistence type="predicted"/>
<keyword evidence="2" id="KW-1185">Reference proteome</keyword>
<name>A0ACD1AFJ0_9FIRM</name>